<evidence type="ECO:0000256" key="1">
    <source>
        <dbReference type="SAM" id="Phobius"/>
    </source>
</evidence>
<proteinExistence type="predicted"/>
<protein>
    <submittedName>
        <fullName evidence="2">Uncharacterized protein</fullName>
    </submittedName>
</protein>
<reference evidence="2 3" key="1">
    <citation type="submission" date="2019-09" db="EMBL/GenBank/DDBJ databases">
        <authorList>
            <person name="Ou C."/>
        </authorList>
    </citation>
    <scope>NUCLEOTIDE SEQUENCE [LARGE SCALE GENOMIC DNA]</scope>
    <source>
        <strain evidence="2">S2</strain>
        <tissue evidence="2">Leaf</tissue>
    </source>
</reference>
<dbReference type="EMBL" id="SMOL01000120">
    <property type="protein sequence ID" value="KAB2633615.1"/>
    <property type="molecule type" value="Genomic_DNA"/>
</dbReference>
<reference evidence="3" key="2">
    <citation type="submission" date="2019-10" db="EMBL/GenBank/DDBJ databases">
        <title>A de novo genome assembly of a pear dwarfing rootstock.</title>
        <authorList>
            <person name="Wang F."/>
            <person name="Wang J."/>
            <person name="Li S."/>
            <person name="Zhang Y."/>
            <person name="Fang M."/>
            <person name="Ma L."/>
            <person name="Zhao Y."/>
            <person name="Jiang S."/>
        </authorList>
    </citation>
    <scope>NUCLEOTIDE SEQUENCE [LARGE SCALE GENOMIC DNA]</scope>
</reference>
<dbReference type="Proteomes" id="UP000327157">
    <property type="component" value="Chromosome 6"/>
</dbReference>
<accession>A0A5N5I094</accession>
<name>A0A5N5I094_9ROSA</name>
<comment type="caution">
    <text evidence="2">The sequence shown here is derived from an EMBL/GenBank/DDBJ whole genome shotgun (WGS) entry which is preliminary data.</text>
</comment>
<organism evidence="2 3">
    <name type="scientific">Pyrus ussuriensis x Pyrus communis</name>
    <dbReference type="NCBI Taxonomy" id="2448454"/>
    <lineage>
        <taxon>Eukaryota</taxon>
        <taxon>Viridiplantae</taxon>
        <taxon>Streptophyta</taxon>
        <taxon>Embryophyta</taxon>
        <taxon>Tracheophyta</taxon>
        <taxon>Spermatophyta</taxon>
        <taxon>Magnoliopsida</taxon>
        <taxon>eudicotyledons</taxon>
        <taxon>Gunneridae</taxon>
        <taxon>Pentapetalae</taxon>
        <taxon>rosids</taxon>
        <taxon>fabids</taxon>
        <taxon>Rosales</taxon>
        <taxon>Rosaceae</taxon>
        <taxon>Amygdaloideae</taxon>
        <taxon>Maleae</taxon>
        <taxon>Pyrus</taxon>
    </lineage>
</organism>
<evidence type="ECO:0000313" key="2">
    <source>
        <dbReference type="EMBL" id="KAB2633615.1"/>
    </source>
</evidence>
<feature type="transmembrane region" description="Helical" evidence="1">
    <location>
        <begin position="45"/>
        <end position="73"/>
    </location>
</feature>
<keyword evidence="1" id="KW-0472">Membrane</keyword>
<keyword evidence="3" id="KW-1185">Reference proteome</keyword>
<evidence type="ECO:0000313" key="3">
    <source>
        <dbReference type="Proteomes" id="UP000327157"/>
    </source>
</evidence>
<keyword evidence="1" id="KW-1133">Transmembrane helix</keyword>
<keyword evidence="1" id="KW-0812">Transmembrane</keyword>
<dbReference type="AlphaFoldDB" id="A0A5N5I094"/>
<reference evidence="2 3" key="3">
    <citation type="submission" date="2019-11" db="EMBL/GenBank/DDBJ databases">
        <title>A de novo genome assembly of a pear dwarfing rootstock.</title>
        <authorList>
            <person name="Wang F."/>
            <person name="Wang J."/>
            <person name="Li S."/>
            <person name="Zhang Y."/>
            <person name="Fang M."/>
            <person name="Ma L."/>
            <person name="Zhao Y."/>
            <person name="Jiang S."/>
        </authorList>
    </citation>
    <scope>NUCLEOTIDE SEQUENCE [LARGE SCALE GENOMIC DNA]</scope>
    <source>
        <strain evidence="2">S2</strain>
        <tissue evidence="2">Leaf</tissue>
    </source>
</reference>
<sequence length="218" mass="23812">MTITKQSQTPTTHVGLKDIKPKNGWQTADNPFLLFARVGRNLKQFFFFFFLTFSFPSFLFFFFFFFFFFISFLDFYKTRAGLQNTGLWAGAHADSVPNGTAAAVGADQSGGEDACTGSAAVDGNLGDRQVWWAWRRCGYVSGLQSTAAAGCRKTGYGKFEAAVNGWGFGSKLNNHNNNHLLCEYSIMLRCIAAPSNGMLDAPGNGITGCASKSSMTKT</sequence>
<gene>
    <name evidence="2" type="ORF">D8674_029862</name>
</gene>